<evidence type="ECO:0000259" key="5">
    <source>
        <dbReference type="Pfam" id="PF24413"/>
    </source>
</evidence>
<dbReference type="OMA" id="FLGFWQR"/>
<keyword evidence="7" id="KW-1185">Reference proteome</keyword>
<dbReference type="InterPro" id="IPR057641">
    <property type="entry name" value="W02B3_4_N"/>
</dbReference>
<comment type="subcellular location">
    <subcellularLocation>
        <location evidence="1">Membrane</location>
        <topology evidence="1">Single-pass membrane protein</topology>
    </subcellularLocation>
</comment>
<proteinExistence type="predicted"/>
<sequence length="323" mass="37430">MKKYSTFIKYCCFLSVLLLFYYNELLTKPVIEQEIDYISCDSLLEYLSPPIPALLIDIEVLEQIERDHCHLQKEKSVNIGVNTKYKSEEASLSKDSRFRVFFYTNSTKEDYLHFDIIGKKKLIPKLFSYRTLKNMNVVKDIPQFLGFWQRASFIKCAGDTHHKASQDQPTRDLSLLKTNLISSGMSSFLTGSTLLSWYQQCTINSAHLELAVSSEELPYHFGKKLETEGIFSNFQVSRLDGTTENVQRIGVKSAFKTAIDIVVVYEDEENSRGTKKYFSNYDPYCSTDIHGQLFWVTCSPEKRLIEEFGDRWRENTNYNISGK</sequence>
<protein>
    <recommendedName>
        <fullName evidence="5">W02B3.4-like N-terminal domain-containing protein</fullName>
    </recommendedName>
</protein>
<organism evidence="7">
    <name type="scientific">Caenorhabditis remanei</name>
    <name type="common">Caenorhabditis vulgaris</name>
    <dbReference type="NCBI Taxonomy" id="31234"/>
    <lineage>
        <taxon>Eukaryota</taxon>
        <taxon>Metazoa</taxon>
        <taxon>Ecdysozoa</taxon>
        <taxon>Nematoda</taxon>
        <taxon>Chromadorea</taxon>
        <taxon>Rhabditida</taxon>
        <taxon>Rhabditina</taxon>
        <taxon>Rhabditomorpha</taxon>
        <taxon>Rhabditoidea</taxon>
        <taxon>Rhabditidae</taxon>
        <taxon>Peloderinae</taxon>
        <taxon>Caenorhabditis</taxon>
    </lineage>
</organism>
<evidence type="ECO:0000313" key="6">
    <source>
        <dbReference type="EMBL" id="EFP04463.1"/>
    </source>
</evidence>
<dbReference type="OrthoDB" id="5836188at2759"/>
<reference evidence="6" key="1">
    <citation type="submission" date="2007-07" db="EMBL/GenBank/DDBJ databases">
        <title>PCAP assembly of the Caenorhabditis remanei genome.</title>
        <authorList>
            <consortium name="The Caenorhabditis remanei Sequencing Consortium"/>
            <person name="Wilson R.K."/>
        </authorList>
    </citation>
    <scope>NUCLEOTIDE SEQUENCE [LARGE SCALE GENOMIC DNA]</scope>
    <source>
        <strain evidence="6">PB4641</strain>
    </source>
</reference>
<dbReference type="Pfam" id="PF24413">
    <property type="entry name" value="W02B3_4_N"/>
    <property type="match status" value="1"/>
</dbReference>
<dbReference type="HOGENOM" id="CLU_041832_0_0_1"/>
<keyword evidence="4" id="KW-0472">Membrane</keyword>
<name>E3MLA3_CAERE</name>
<evidence type="ECO:0000256" key="2">
    <source>
        <dbReference type="ARBA" id="ARBA00022692"/>
    </source>
</evidence>
<dbReference type="PANTHER" id="PTHR15407">
    <property type="entry name" value="FUKUTIN-RELATED"/>
    <property type="match status" value="1"/>
</dbReference>
<dbReference type="InParanoid" id="E3MLA3"/>
<dbReference type="PANTHER" id="PTHR15407:SF38">
    <property type="entry name" value="PROTEIN CBG15246"/>
    <property type="match status" value="1"/>
</dbReference>
<evidence type="ECO:0000256" key="4">
    <source>
        <dbReference type="ARBA" id="ARBA00023136"/>
    </source>
</evidence>
<dbReference type="EMBL" id="DS268454">
    <property type="protein sequence ID" value="EFP04463.1"/>
    <property type="molecule type" value="Genomic_DNA"/>
</dbReference>
<gene>
    <name evidence="6" type="ORF">CRE_25662</name>
</gene>
<accession>E3MLA3</accession>
<dbReference type="Proteomes" id="UP000008281">
    <property type="component" value="Unassembled WGS sequence"/>
</dbReference>
<keyword evidence="3" id="KW-1133">Transmembrane helix</keyword>
<feature type="domain" description="W02B3.4-like N-terminal" evidence="5">
    <location>
        <begin position="39"/>
        <end position="155"/>
    </location>
</feature>
<dbReference type="InterPro" id="IPR009644">
    <property type="entry name" value="FKTN/MNN4/W02B3.4-1"/>
</dbReference>
<evidence type="ECO:0000256" key="1">
    <source>
        <dbReference type="ARBA" id="ARBA00004167"/>
    </source>
</evidence>
<dbReference type="eggNOG" id="ENOG502THSJ">
    <property type="taxonomic scope" value="Eukaryota"/>
</dbReference>
<evidence type="ECO:0000256" key="3">
    <source>
        <dbReference type="ARBA" id="ARBA00022989"/>
    </source>
</evidence>
<dbReference type="STRING" id="31234.E3MLA3"/>
<evidence type="ECO:0000313" key="7">
    <source>
        <dbReference type="Proteomes" id="UP000008281"/>
    </source>
</evidence>
<dbReference type="GO" id="GO:0016020">
    <property type="term" value="C:membrane"/>
    <property type="evidence" value="ECO:0007669"/>
    <property type="project" value="UniProtKB-SubCell"/>
</dbReference>
<dbReference type="FunCoup" id="E3MLA3">
    <property type="interactions" value="1160"/>
</dbReference>
<dbReference type="AlphaFoldDB" id="E3MLA3"/>
<keyword evidence="2" id="KW-0812">Transmembrane</keyword>